<keyword evidence="10" id="KW-1015">Disulfide bond</keyword>
<dbReference type="EC" id="1.14.99.56" evidence="15"/>
<keyword evidence="5" id="KW-0732">Signal</keyword>
<comment type="cofactor">
    <cofactor evidence="1">
        <name>Cu(2+)</name>
        <dbReference type="ChEBI" id="CHEBI:29036"/>
    </cofactor>
</comment>
<comment type="catalytic activity">
    <reaction evidence="14">
        <text>[(1-&gt;4)-beta-D-glucosyl]n+m + reduced acceptor + O2 = 4-dehydro-beta-D-glucosyl-[(1-&gt;4)-beta-D-glucosyl]n-1 + [(1-&gt;4)-beta-D-glucosyl]m + acceptor + H2O.</text>
        <dbReference type="EC" id="1.14.99.56"/>
    </reaction>
</comment>
<dbReference type="GO" id="GO:0004497">
    <property type="term" value="F:monooxygenase activity"/>
    <property type="evidence" value="ECO:0007669"/>
    <property type="project" value="UniProtKB-KW"/>
</dbReference>
<dbReference type="CDD" id="cd21175">
    <property type="entry name" value="LPMO_AA9"/>
    <property type="match status" value="1"/>
</dbReference>
<evidence type="ECO:0000256" key="7">
    <source>
        <dbReference type="ARBA" id="ARBA00023002"/>
    </source>
</evidence>
<dbReference type="PANTHER" id="PTHR33353:SF19">
    <property type="entry name" value="GLYCOSYLHYDROLASE FAMILY 61-8 PROTEIN"/>
    <property type="match status" value="1"/>
</dbReference>
<dbReference type="InterPro" id="IPR049892">
    <property type="entry name" value="AA9"/>
</dbReference>
<dbReference type="InterPro" id="IPR005103">
    <property type="entry name" value="AA9_LPMO"/>
</dbReference>
<evidence type="ECO:0000256" key="11">
    <source>
        <dbReference type="ARBA" id="ARBA00023277"/>
    </source>
</evidence>
<name>A0AAE0K3P1_9PEZI</name>
<keyword evidence="4" id="KW-0479">Metal-binding</keyword>
<dbReference type="GO" id="GO:0016787">
    <property type="term" value="F:hydrolase activity"/>
    <property type="evidence" value="ECO:0007669"/>
    <property type="project" value="UniProtKB-KW"/>
</dbReference>
<evidence type="ECO:0000313" key="17">
    <source>
        <dbReference type="EMBL" id="KAK3369504.1"/>
    </source>
</evidence>
<keyword evidence="9" id="KW-0503">Monooxygenase</keyword>
<keyword evidence="12" id="KW-0624">Polysaccharide degradation</keyword>
<dbReference type="Gene3D" id="2.70.50.70">
    <property type="match status" value="1"/>
</dbReference>
<dbReference type="Proteomes" id="UP001287356">
    <property type="component" value="Unassembled WGS sequence"/>
</dbReference>
<dbReference type="EMBL" id="JAULSN010000006">
    <property type="protein sequence ID" value="KAK3369504.1"/>
    <property type="molecule type" value="Genomic_DNA"/>
</dbReference>
<reference evidence="17" key="2">
    <citation type="submission" date="2023-06" db="EMBL/GenBank/DDBJ databases">
        <authorList>
            <consortium name="Lawrence Berkeley National Laboratory"/>
            <person name="Haridas S."/>
            <person name="Hensen N."/>
            <person name="Bonometti L."/>
            <person name="Westerberg I."/>
            <person name="Brannstrom I.O."/>
            <person name="Guillou S."/>
            <person name="Cros-Aarteil S."/>
            <person name="Calhoun S."/>
            <person name="Kuo A."/>
            <person name="Mondo S."/>
            <person name="Pangilinan J."/>
            <person name="Riley R."/>
            <person name="Labutti K."/>
            <person name="Andreopoulos B."/>
            <person name="Lipzen A."/>
            <person name="Chen C."/>
            <person name="Yanf M."/>
            <person name="Daum C."/>
            <person name="Ng V."/>
            <person name="Clum A."/>
            <person name="Steindorff A."/>
            <person name="Ohm R."/>
            <person name="Martin F."/>
            <person name="Silar P."/>
            <person name="Natvig D."/>
            <person name="Lalanne C."/>
            <person name="Gautier V."/>
            <person name="Ament-Velasquez S.L."/>
            <person name="Kruys A."/>
            <person name="Hutchinson M.I."/>
            <person name="Powell A.J."/>
            <person name="Barry K."/>
            <person name="Miller A.N."/>
            <person name="Grigoriev I.V."/>
            <person name="Debuchy R."/>
            <person name="Gladieux P."/>
            <person name="Thoren M.H."/>
            <person name="Johannesson H."/>
        </authorList>
    </citation>
    <scope>NUCLEOTIDE SEQUENCE</scope>
    <source>
        <strain evidence="17">CBS 958.72</strain>
    </source>
</reference>
<evidence type="ECO:0000256" key="9">
    <source>
        <dbReference type="ARBA" id="ARBA00023033"/>
    </source>
</evidence>
<keyword evidence="3" id="KW-0964">Secreted</keyword>
<reference evidence="17" key="1">
    <citation type="journal article" date="2023" name="Mol. Phylogenet. Evol.">
        <title>Genome-scale phylogeny and comparative genomics of the fungal order Sordariales.</title>
        <authorList>
            <person name="Hensen N."/>
            <person name="Bonometti L."/>
            <person name="Westerberg I."/>
            <person name="Brannstrom I.O."/>
            <person name="Guillou S."/>
            <person name="Cros-Aarteil S."/>
            <person name="Calhoun S."/>
            <person name="Haridas S."/>
            <person name="Kuo A."/>
            <person name="Mondo S."/>
            <person name="Pangilinan J."/>
            <person name="Riley R."/>
            <person name="LaButti K."/>
            <person name="Andreopoulos B."/>
            <person name="Lipzen A."/>
            <person name="Chen C."/>
            <person name="Yan M."/>
            <person name="Daum C."/>
            <person name="Ng V."/>
            <person name="Clum A."/>
            <person name="Steindorff A."/>
            <person name="Ohm R.A."/>
            <person name="Martin F."/>
            <person name="Silar P."/>
            <person name="Natvig D.O."/>
            <person name="Lalanne C."/>
            <person name="Gautier V."/>
            <person name="Ament-Velasquez S.L."/>
            <person name="Kruys A."/>
            <person name="Hutchinson M.I."/>
            <person name="Powell A.J."/>
            <person name="Barry K."/>
            <person name="Miller A.N."/>
            <person name="Grigoriev I.V."/>
            <person name="Debuchy R."/>
            <person name="Gladieux P."/>
            <person name="Hiltunen Thoren M."/>
            <person name="Johannesson H."/>
        </authorList>
    </citation>
    <scope>NUCLEOTIDE SEQUENCE</scope>
    <source>
        <strain evidence="17">CBS 958.72</strain>
    </source>
</reference>
<dbReference type="PANTHER" id="PTHR33353">
    <property type="entry name" value="PUTATIVE (AFU_ORTHOLOGUE AFUA_1G12560)-RELATED"/>
    <property type="match status" value="1"/>
</dbReference>
<proteinExistence type="inferred from homology"/>
<evidence type="ECO:0000256" key="14">
    <source>
        <dbReference type="ARBA" id="ARBA00045077"/>
    </source>
</evidence>
<accession>A0AAE0K3P1</accession>
<evidence type="ECO:0000256" key="1">
    <source>
        <dbReference type="ARBA" id="ARBA00001973"/>
    </source>
</evidence>
<dbReference type="Pfam" id="PF03443">
    <property type="entry name" value="AA9"/>
    <property type="match status" value="1"/>
</dbReference>
<keyword evidence="6" id="KW-0136">Cellulose degradation</keyword>
<evidence type="ECO:0000256" key="3">
    <source>
        <dbReference type="ARBA" id="ARBA00022525"/>
    </source>
</evidence>
<evidence type="ECO:0000256" key="4">
    <source>
        <dbReference type="ARBA" id="ARBA00022723"/>
    </source>
</evidence>
<evidence type="ECO:0000256" key="15">
    <source>
        <dbReference type="ARBA" id="ARBA00047174"/>
    </source>
</evidence>
<dbReference type="GO" id="GO:0005576">
    <property type="term" value="C:extracellular region"/>
    <property type="evidence" value="ECO:0007669"/>
    <property type="project" value="UniProtKB-SubCell"/>
</dbReference>
<evidence type="ECO:0000259" key="16">
    <source>
        <dbReference type="Pfam" id="PF03443"/>
    </source>
</evidence>
<dbReference type="GO" id="GO:0046872">
    <property type="term" value="F:metal ion binding"/>
    <property type="evidence" value="ECO:0007669"/>
    <property type="project" value="UniProtKB-KW"/>
</dbReference>
<gene>
    <name evidence="17" type="ORF">B0T24DRAFT_532715</name>
</gene>
<comment type="caution">
    <text evidence="17">The sequence shown here is derived from an EMBL/GenBank/DDBJ whole genome shotgun (WGS) entry which is preliminary data.</text>
</comment>
<dbReference type="GO" id="GO:0030245">
    <property type="term" value="P:cellulose catabolic process"/>
    <property type="evidence" value="ECO:0007669"/>
    <property type="project" value="UniProtKB-KW"/>
</dbReference>
<keyword evidence="17" id="KW-0378">Hydrolase</keyword>
<comment type="subcellular location">
    <subcellularLocation>
        <location evidence="2">Secreted</location>
    </subcellularLocation>
</comment>
<evidence type="ECO:0000256" key="5">
    <source>
        <dbReference type="ARBA" id="ARBA00022729"/>
    </source>
</evidence>
<evidence type="ECO:0000256" key="13">
    <source>
        <dbReference type="ARBA" id="ARBA00044502"/>
    </source>
</evidence>
<dbReference type="AlphaFoldDB" id="A0AAE0K3P1"/>
<evidence type="ECO:0000313" key="18">
    <source>
        <dbReference type="Proteomes" id="UP001287356"/>
    </source>
</evidence>
<evidence type="ECO:0000256" key="8">
    <source>
        <dbReference type="ARBA" id="ARBA00023008"/>
    </source>
</evidence>
<keyword evidence="11" id="KW-0119">Carbohydrate metabolism</keyword>
<keyword evidence="8" id="KW-0186">Copper</keyword>
<keyword evidence="18" id="KW-1185">Reference proteome</keyword>
<keyword evidence="7" id="KW-0560">Oxidoreductase</keyword>
<protein>
    <recommendedName>
        <fullName evidence="15">lytic cellulose monooxygenase (C4-dehydrogenating)</fullName>
        <ecNumber evidence="15">1.14.99.56</ecNumber>
    </recommendedName>
</protein>
<comment type="similarity">
    <text evidence="13">Belongs to the polysaccharide monooxygenase AA9 family.</text>
</comment>
<evidence type="ECO:0000256" key="6">
    <source>
        <dbReference type="ARBA" id="ARBA00023001"/>
    </source>
</evidence>
<evidence type="ECO:0000256" key="10">
    <source>
        <dbReference type="ARBA" id="ARBA00023157"/>
    </source>
</evidence>
<evidence type="ECO:0000256" key="12">
    <source>
        <dbReference type="ARBA" id="ARBA00023326"/>
    </source>
</evidence>
<feature type="domain" description="Auxiliary Activity family 9 catalytic" evidence="16">
    <location>
        <begin position="18"/>
        <end position="231"/>
    </location>
</feature>
<evidence type="ECO:0000256" key="2">
    <source>
        <dbReference type="ARBA" id="ARBA00004613"/>
    </source>
</evidence>
<sequence length="258" mass="28242">MKPWPLLPLAAAGGVQCHGGIFNYTIDGVDYAGQFPWLPEDGQSTIQRRWWGDPIRDVDHPYLACNRGIPLAAHTPTLHAPIRAGGTITAKFHHPDCPPDLGFWFHTHGPMVVYLADCGGPCAAFRPAAGDRVWFKVWETGLLPGFSVVDRDGWDQFPYANAGWNVSLPRRLRPGNYLVRHEIIYIENDPAQFYPYCAQLAVEGDGDEVPGDEFKVAFPGAYSAADPGIAVAGIFYAPGADQPMNYTIPGPPIWKGGD</sequence>
<organism evidence="17 18">
    <name type="scientific">Lasiosphaeria ovina</name>
    <dbReference type="NCBI Taxonomy" id="92902"/>
    <lineage>
        <taxon>Eukaryota</taxon>
        <taxon>Fungi</taxon>
        <taxon>Dikarya</taxon>
        <taxon>Ascomycota</taxon>
        <taxon>Pezizomycotina</taxon>
        <taxon>Sordariomycetes</taxon>
        <taxon>Sordariomycetidae</taxon>
        <taxon>Sordariales</taxon>
        <taxon>Lasiosphaeriaceae</taxon>
        <taxon>Lasiosphaeria</taxon>
    </lineage>
</organism>